<dbReference type="RefSeq" id="WP_042153057.1">
    <property type="nucleotide sequence ID" value="NZ_BBNO01000003.1"/>
</dbReference>
<dbReference type="GO" id="GO:0003700">
    <property type="term" value="F:DNA-binding transcription factor activity"/>
    <property type="evidence" value="ECO:0007669"/>
    <property type="project" value="InterPro"/>
</dbReference>
<proteinExistence type="predicted"/>
<dbReference type="Pfam" id="PF12802">
    <property type="entry name" value="MarR_2"/>
    <property type="match status" value="1"/>
</dbReference>
<dbReference type="InterPro" id="IPR039422">
    <property type="entry name" value="MarR/SlyA-like"/>
</dbReference>
<keyword evidence="3" id="KW-1185">Reference proteome</keyword>
<evidence type="ECO:0000313" key="3">
    <source>
        <dbReference type="Proteomes" id="UP000048965"/>
    </source>
</evidence>
<evidence type="ECO:0000259" key="1">
    <source>
        <dbReference type="PROSITE" id="PS50995"/>
    </source>
</evidence>
<dbReference type="PANTHER" id="PTHR33164:SF103">
    <property type="entry name" value="REGULATORY PROTEIN MARR"/>
    <property type="match status" value="1"/>
</dbReference>
<dbReference type="Gene3D" id="1.10.10.10">
    <property type="entry name" value="Winged helix-like DNA-binding domain superfamily/Winged helix DNA-binding domain"/>
    <property type="match status" value="1"/>
</dbReference>
<name>A0A0P4R5F9_9ACTN</name>
<dbReference type="AlphaFoldDB" id="A0A0P4R5F9"/>
<dbReference type="OrthoDB" id="3830756at2"/>
<dbReference type="PANTHER" id="PTHR33164">
    <property type="entry name" value="TRANSCRIPTIONAL REGULATOR, MARR FAMILY"/>
    <property type="match status" value="1"/>
</dbReference>
<dbReference type="InterPro" id="IPR036390">
    <property type="entry name" value="WH_DNA-bd_sf"/>
</dbReference>
<dbReference type="SUPFAM" id="SSF46785">
    <property type="entry name" value="Winged helix' DNA-binding domain"/>
    <property type="match status" value="1"/>
</dbReference>
<gene>
    <name evidence="2" type="ORF">TPA0598_03_05020</name>
</gene>
<dbReference type="SMART" id="SM00347">
    <property type="entry name" value="HTH_MARR"/>
    <property type="match status" value="1"/>
</dbReference>
<accession>A0A0P4R5F9</accession>
<dbReference type="Proteomes" id="UP000048965">
    <property type="component" value="Unassembled WGS sequence"/>
</dbReference>
<organism evidence="2 3">
    <name type="scientific">Streptomyces lydicamycinicus</name>
    <dbReference type="NCBI Taxonomy" id="1546107"/>
    <lineage>
        <taxon>Bacteria</taxon>
        <taxon>Bacillati</taxon>
        <taxon>Actinomycetota</taxon>
        <taxon>Actinomycetes</taxon>
        <taxon>Kitasatosporales</taxon>
        <taxon>Streptomycetaceae</taxon>
        <taxon>Streptomyces</taxon>
    </lineage>
</organism>
<evidence type="ECO:0000313" key="2">
    <source>
        <dbReference type="EMBL" id="GAO08041.1"/>
    </source>
</evidence>
<dbReference type="EMBL" id="BBNO01000003">
    <property type="protein sequence ID" value="GAO08041.1"/>
    <property type="molecule type" value="Genomic_DNA"/>
</dbReference>
<reference evidence="2 3" key="2">
    <citation type="journal article" date="2015" name="Stand. Genomic Sci.">
        <title>Draft genome sequence of marine-derived Streptomyces sp. TP-A0598, a producer of anti-MRSA antibiotic lydicamycins.</title>
        <authorList>
            <person name="Komaki H."/>
            <person name="Ichikawa N."/>
            <person name="Hosoyama A."/>
            <person name="Fujita N."/>
            <person name="Igarashi Y."/>
        </authorList>
    </citation>
    <scope>NUCLEOTIDE SEQUENCE [LARGE SCALE GENOMIC DNA]</scope>
    <source>
        <strain evidence="2 3">NBRC 110027</strain>
    </source>
</reference>
<dbReference type="InterPro" id="IPR000835">
    <property type="entry name" value="HTH_MarR-typ"/>
</dbReference>
<sequence length="169" mass="18199">MSRFTSRSPSREQASAAALAASELLEVLWGRGQEAARSAEVSPSQLRALLVLEKREGTNLRTLAEALASRPPAVSRLCDRLEAMGLAERSPSATSRREVELRLSLRGRVLLEEYRAARSRDVTATLEQMKPADVAKLAAGLEAFHAAFARRAANEGGPSVRDDSVADSA</sequence>
<dbReference type="GO" id="GO:0006950">
    <property type="term" value="P:response to stress"/>
    <property type="evidence" value="ECO:0007669"/>
    <property type="project" value="TreeGrafter"/>
</dbReference>
<dbReference type="PROSITE" id="PS50995">
    <property type="entry name" value="HTH_MARR_2"/>
    <property type="match status" value="1"/>
</dbReference>
<protein>
    <submittedName>
        <fullName evidence="2">Putative MarR family transcriptional regulator</fullName>
    </submittedName>
</protein>
<dbReference type="InterPro" id="IPR036388">
    <property type="entry name" value="WH-like_DNA-bd_sf"/>
</dbReference>
<feature type="domain" description="HTH marR-type" evidence="1">
    <location>
        <begin position="11"/>
        <end position="146"/>
    </location>
</feature>
<reference evidence="3" key="1">
    <citation type="submission" date="2014-09" db="EMBL/GenBank/DDBJ databases">
        <title>Whole genome shotgun sequence of Streptomyces sp. NBRC 110027.</title>
        <authorList>
            <person name="Komaki H."/>
            <person name="Ichikawa N."/>
            <person name="Katano-Makiyama Y."/>
            <person name="Hosoyama A."/>
            <person name="Hashimoto M."/>
            <person name="Uohara A."/>
            <person name="Kitahashi Y."/>
            <person name="Ohji S."/>
            <person name="Kimura A."/>
            <person name="Yamazoe A."/>
            <person name="Igarashi Y."/>
            <person name="Fujita N."/>
        </authorList>
    </citation>
    <scope>NUCLEOTIDE SEQUENCE [LARGE SCALE GENOMIC DNA]</scope>
    <source>
        <strain evidence="3">NBRC 110027</strain>
    </source>
</reference>
<comment type="caution">
    <text evidence="2">The sequence shown here is derived from an EMBL/GenBank/DDBJ whole genome shotgun (WGS) entry which is preliminary data.</text>
</comment>